<dbReference type="EMBL" id="CP144753">
    <property type="protein sequence ID" value="WVZ92452.1"/>
    <property type="molecule type" value="Genomic_DNA"/>
</dbReference>
<feature type="domain" description="Transposase MuDR plant" evidence="2">
    <location>
        <begin position="180"/>
        <end position="233"/>
    </location>
</feature>
<dbReference type="AlphaFoldDB" id="A0AAQ3ULG8"/>
<feature type="compositionally biased region" description="Basic residues" evidence="1">
    <location>
        <begin position="86"/>
        <end position="99"/>
    </location>
</feature>
<name>A0AAQ3ULG8_PASNO</name>
<evidence type="ECO:0000256" key="1">
    <source>
        <dbReference type="SAM" id="MobiDB-lite"/>
    </source>
</evidence>
<evidence type="ECO:0000313" key="4">
    <source>
        <dbReference type="Proteomes" id="UP001341281"/>
    </source>
</evidence>
<dbReference type="PANTHER" id="PTHR31973:SF195">
    <property type="entry name" value="MUDR FAMILY TRANSPOSASE"/>
    <property type="match status" value="1"/>
</dbReference>
<dbReference type="InterPro" id="IPR004332">
    <property type="entry name" value="Transposase_MuDR"/>
</dbReference>
<keyword evidence="4" id="KW-1185">Reference proteome</keyword>
<evidence type="ECO:0000259" key="2">
    <source>
        <dbReference type="Pfam" id="PF03108"/>
    </source>
</evidence>
<feature type="region of interest" description="Disordered" evidence="1">
    <location>
        <begin position="62"/>
        <end position="110"/>
    </location>
</feature>
<dbReference type="Proteomes" id="UP001341281">
    <property type="component" value="Chromosome 09"/>
</dbReference>
<reference evidence="3 4" key="1">
    <citation type="submission" date="2024-02" db="EMBL/GenBank/DDBJ databases">
        <title>High-quality chromosome-scale genome assembly of Pensacola bahiagrass (Paspalum notatum Flugge var. saurae).</title>
        <authorList>
            <person name="Vega J.M."/>
            <person name="Podio M."/>
            <person name="Orjuela J."/>
            <person name="Siena L.A."/>
            <person name="Pessino S.C."/>
            <person name="Combes M.C."/>
            <person name="Mariac C."/>
            <person name="Albertini E."/>
            <person name="Pupilli F."/>
            <person name="Ortiz J.P.A."/>
            <person name="Leblanc O."/>
        </authorList>
    </citation>
    <scope>NUCLEOTIDE SEQUENCE [LARGE SCALE GENOMIC DNA]</scope>
    <source>
        <strain evidence="3">R1</strain>
        <tissue evidence="3">Leaf</tissue>
    </source>
</reference>
<sequence length="318" mass="36011">MPGASQWGSKQQCTLWRDLNSITCEIKSDEELVDWFLLNLEKGIVSINVQINDFEGPLQCSPTKRRCHPSHRVSTTETATNERVISTKKRTRTKKKIKSKGADKEGVGIHEEAMYSDTDSLAALSDSSYDTDLAATSDSDDESSDPEFDLDGEVVDMEDEYDLPNFSYDVDDPCIDVNVMFPDVDQCKSAVTHHAILNDHAYQIVKKDKTRFRAICKRADQGCKWTFFASTNKKYNGCKVKTSGPKHTCGFFNKCGETMASNKWVADRVLDLLREDPDMGPKKLQDALKKKYSMEVPYDRVVRGKWRALDTIYGKWGV</sequence>
<protein>
    <recommendedName>
        <fullName evidence="2">Transposase MuDR plant domain-containing protein</fullName>
    </recommendedName>
</protein>
<accession>A0AAQ3ULG8</accession>
<proteinExistence type="predicted"/>
<evidence type="ECO:0000313" key="3">
    <source>
        <dbReference type="EMBL" id="WVZ92452.1"/>
    </source>
</evidence>
<gene>
    <name evidence="3" type="ORF">U9M48_038516</name>
</gene>
<feature type="compositionally biased region" description="Basic and acidic residues" evidence="1">
    <location>
        <begin position="100"/>
        <end position="110"/>
    </location>
</feature>
<organism evidence="3 4">
    <name type="scientific">Paspalum notatum var. saurae</name>
    <dbReference type="NCBI Taxonomy" id="547442"/>
    <lineage>
        <taxon>Eukaryota</taxon>
        <taxon>Viridiplantae</taxon>
        <taxon>Streptophyta</taxon>
        <taxon>Embryophyta</taxon>
        <taxon>Tracheophyta</taxon>
        <taxon>Spermatophyta</taxon>
        <taxon>Magnoliopsida</taxon>
        <taxon>Liliopsida</taxon>
        <taxon>Poales</taxon>
        <taxon>Poaceae</taxon>
        <taxon>PACMAD clade</taxon>
        <taxon>Panicoideae</taxon>
        <taxon>Andropogonodae</taxon>
        <taxon>Paspaleae</taxon>
        <taxon>Paspalinae</taxon>
        <taxon>Paspalum</taxon>
    </lineage>
</organism>
<feature type="compositionally biased region" description="Polar residues" evidence="1">
    <location>
        <begin position="72"/>
        <end position="84"/>
    </location>
</feature>
<dbReference type="Pfam" id="PF03108">
    <property type="entry name" value="DBD_Tnp_Mut"/>
    <property type="match status" value="1"/>
</dbReference>
<dbReference type="PANTHER" id="PTHR31973">
    <property type="entry name" value="POLYPROTEIN, PUTATIVE-RELATED"/>
    <property type="match status" value="1"/>
</dbReference>